<evidence type="ECO:0000313" key="2">
    <source>
        <dbReference type="Proteomes" id="UP000604046"/>
    </source>
</evidence>
<sequence>MAPFFQLAVRRYVVAQSFQGAKTPQFAAFLAAVRRAQEQWPQPAGTWNGDAPSWVVPPSYLEAAPEFLASVRAMSRSLCRRQTKALQAVMDRAEQLAGP</sequence>
<dbReference type="AlphaFoldDB" id="A0A812MJN2"/>
<dbReference type="EMBL" id="CAJNDS010001580">
    <property type="protein sequence ID" value="CAE7266344.1"/>
    <property type="molecule type" value="Genomic_DNA"/>
</dbReference>
<keyword evidence="2" id="KW-1185">Reference proteome</keyword>
<organism evidence="1 2">
    <name type="scientific">Symbiodinium natans</name>
    <dbReference type="NCBI Taxonomy" id="878477"/>
    <lineage>
        <taxon>Eukaryota</taxon>
        <taxon>Sar</taxon>
        <taxon>Alveolata</taxon>
        <taxon>Dinophyceae</taxon>
        <taxon>Suessiales</taxon>
        <taxon>Symbiodiniaceae</taxon>
        <taxon>Symbiodinium</taxon>
    </lineage>
</organism>
<dbReference type="Proteomes" id="UP000604046">
    <property type="component" value="Unassembled WGS sequence"/>
</dbReference>
<gene>
    <name evidence="1" type="ORF">SNAT2548_LOCUS14094</name>
</gene>
<reference evidence="1" key="1">
    <citation type="submission" date="2021-02" db="EMBL/GenBank/DDBJ databases">
        <authorList>
            <person name="Dougan E. K."/>
            <person name="Rhodes N."/>
            <person name="Thang M."/>
            <person name="Chan C."/>
        </authorList>
    </citation>
    <scope>NUCLEOTIDE SEQUENCE</scope>
</reference>
<comment type="caution">
    <text evidence="1">The sequence shown here is derived from an EMBL/GenBank/DDBJ whole genome shotgun (WGS) entry which is preliminary data.</text>
</comment>
<accession>A0A812MJN2</accession>
<evidence type="ECO:0000313" key="1">
    <source>
        <dbReference type="EMBL" id="CAE7266344.1"/>
    </source>
</evidence>
<protein>
    <submittedName>
        <fullName evidence="1">Uncharacterized protein</fullName>
    </submittedName>
</protein>
<proteinExistence type="predicted"/>
<name>A0A812MJN2_9DINO</name>